<dbReference type="Pfam" id="PF12146">
    <property type="entry name" value="Hydrolase_4"/>
    <property type="match status" value="1"/>
</dbReference>
<dbReference type="Proteomes" id="UP000464787">
    <property type="component" value="Chromosome"/>
</dbReference>
<organism evidence="2 3">
    <name type="scientific">Xylophilus rhododendri</name>
    <dbReference type="NCBI Taxonomy" id="2697032"/>
    <lineage>
        <taxon>Bacteria</taxon>
        <taxon>Pseudomonadati</taxon>
        <taxon>Pseudomonadota</taxon>
        <taxon>Betaproteobacteria</taxon>
        <taxon>Burkholderiales</taxon>
        <taxon>Xylophilus</taxon>
    </lineage>
</organism>
<dbReference type="KEGG" id="xyk:GT347_17345"/>
<dbReference type="EMBL" id="CP047650">
    <property type="protein sequence ID" value="QHI99582.1"/>
    <property type="molecule type" value="Genomic_DNA"/>
</dbReference>
<dbReference type="SUPFAM" id="SSF53474">
    <property type="entry name" value="alpha/beta-Hydrolases"/>
    <property type="match status" value="1"/>
</dbReference>
<reference evidence="2 3" key="1">
    <citation type="submission" date="2020-01" db="EMBL/GenBank/DDBJ databases">
        <title>Genome sequencing of strain KACC 21265.</title>
        <authorList>
            <person name="Heo J."/>
            <person name="Kim S.-J."/>
            <person name="Kim J.-S."/>
            <person name="Hong S.-B."/>
            <person name="Kwon S.-W."/>
        </authorList>
    </citation>
    <scope>NUCLEOTIDE SEQUENCE [LARGE SCALE GENOMIC DNA]</scope>
    <source>
        <strain evidence="2 3">KACC 21265</strain>
    </source>
</reference>
<dbReference type="Gene3D" id="3.40.50.1820">
    <property type="entry name" value="alpha/beta hydrolase"/>
    <property type="match status" value="1"/>
</dbReference>
<sequence length="311" mass="33566">MSAALNIARDTAANDDAGFAASALEAVCVTPHEFFMPGQGANGRTGVLLIHGLTGTPNEMRLLARGLNKAGFTVYAVQLAGHCGDMDDLLATRWQDWYASVEAGAERLSAQVDRLVVAGLSMGAVLSLALAEERPELVCGVAALSATFRYDGWSMPFYTRMGDVLLPIFRALGIGRHRVFMEQPPYGIKDEALRRQIVAQMHAGDSAAAGLPGNPWWSVVEMRGLARRVLSRLSTVRAPVLVVHAREDDIADVANARQIVDGVKHAPVELVLLDDSYHMVTVDRERRTVIRATVAFVQGLAEAARPQKDAA</sequence>
<dbReference type="InterPro" id="IPR029058">
    <property type="entry name" value="AB_hydrolase_fold"/>
</dbReference>
<dbReference type="InterPro" id="IPR022742">
    <property type="entry name" value="Hydrolase_4"/>
</dbReference>
<accession>A0A857J9B5</accession>
<dbReference type="AlphaFoldDB" id="A0A857J9B5"/>
<proteinExistence type="predicted"/>
<dbReference type="GO" id="GO:0016787">
    <property type="term" value="F:hydrolase activity"/>
    <property type="evidence" value="ECO:0007669"/>
    <property type="project" value="UniProtKB-KW"/>
</dbReference>
<dbReference type="PANTHER" id="PTHR43798">
    <property type="entry name" value="MONOACYLGLYCEROL LIPASE"/>
    <property type="match status" value="1"/>
</dbReference>
<protein>
    <submittedName>
        <fullName evidence="2">Alpha/beta fold hydrolase</fullName>
    </submittedName>
</protein>
<feature type="domain" description="Serine aminopeptidase S33" evidence="1">
    <location>
        <begin position="45"/>
        <end position="284"/>
    </location>
</feature>
<dbReference type="RefSeq" id="WP_160553394.1">
    <property type="nucleotide sequence ID" value="NZ_CP047650.1"/>
</dbReference>
<evidence type="ECO:0000259" key="1">
    <source>
        <dbReference type="Pfam" id="PF12146"/>
    </source>
</evidence>
<dbReference type="PANTHER" id="PTHR43798:SF33">
    <property type="entry name" value="HYDROLASE, PUTATIVE (AFU_ORTHOLOGUE AFUA_2G14860)-RELATED"/>
    <property type="match status" value="1"/>
</dbReference>
<dbReference type="GO" id="GO:0016020">
    <property type="term" value="C:membrane"/>
    <property type="evidence" value="ECO:0007669"/>
    <property type="project" value="TreeGrafter"/>
</dbReference>
<keyword evidence="2" id="KW-0378">Hydrolase</keyword>
<dbReference type="InterPro" id="IPR050266">
    <property type="entry name" value="AB_hydrolase_sf"/>
</dbReference>
<keyword evidence="3" id="KW-1185">Reference proteome</keyword>
<evidence type="ECO:0000313" key="2">
    <source>
        <dbReference type="EMBL" id="QHI99582.1"/>
    </source>
</evidence>
<evidence type="ECO:0000313" key="3">
    <source>
        <dbReference type="Proteomes" id="UP000464787"/>
    </source>
</evidence>
<gene>
    <name evidence="2" type="ORF">GT347_17345</name>
</gene>
<name>A0A857J9B5_9BURK</name>